<dbReference type="InterPro" id="IPR050751">
    <property type="entry name" value="ECM_structural_protein"/>
</dbReference>
<evidence type="ECO:0000259" key="5">
    <source>
        <dbReference type="PROSITE" id="PS50825"/>
    </source>
</evidence>
<dbReference type="InterPro" id="IPR001881">
    <property type="entry name" value="EGF-like_Ca-bd_dom"/>
</dbReference>
<dbReference type="Gene3D" id="2.10.70.10">
    <property type="entry name" value="Complement Module, domain 1"/>
    <property type="match status" value="1"/>
</dbReference>
<organism evidence="7 8">
    <name type="scientific">Pseudolycoriella hygida</name>
    <dbReference type="NCBI Taxonomy" id="35572"/>
    <lineage>
        <taxon>Eukaryota</taxon>
        <taxon>Metazoa</taxon>
        <taxon>Ecdysozoa</taxon>
        <taxon>Arthropoda</taxon>
        <taxon>Hexapoda</taxon>
        <taxon>Insecta</taxon>
        <taxon>Pterygota</taxon>
        <taxon>Neoptera</taxon>
        <taxon>Endopterygota</taxon>
        <taxon>Diptera</taxon>
        <taxon>Nematocera</taxon>
        <taxon>Sciaroidea</taxon>
        <taxon>Sciaridae</taxon>
        <taxon>Pseudolycoriella</taxon>
    </lineage>
</organism>
<evidence type="ECO:0000259" key="6">
    <source>
        <dbReference type="PROSITE" id="PS50923"/>
    </source>
</evidence>
<dbReference type="Pfam" id="PF02494">
    <property type="entry name" value="HYR"/>
    <property type="match status" value="1"/>
</dbReference>
<dbReference type="PROSITE" id="PS01187">
    <property type="entry name" value="EGF_CA"/>
    <property type="match status" value="2"/>
</dbReference>
<dbReference type="Pfam" id="PF07645">
    <property type="entry name" value="EGF_CA"/>
    <property type="match status" value="2"/>
</dbReference>
<dbReference type="InterPro" id="IPR003410">
    <property type="entry name" value="HYR_dom"/>
</dbReference>
<accession>A0A9Q0N0C4</accession>
<dbReference type="InterPro" id="IPR049883">
    <property type="entry name" value="NOTCH1_EGF-like"/>
</dbReference>
<dbReference type="AlphaFoldDB" id="A0A9Q0N0C4"/>
<dbReference type="SUPFAM" id="SSF57535">
    <property type="entry name" value="Complement control module/SCR domain"/>
    <property type="match status" value="1"/>
</dbReference>
<feature type="domain" description="HYR" evidence="5">
    <location>
        <begin position="448"/>
        <end position="530"/>
    </location>
</feature>
<dbReference type="PROSITE" id="PS50923">
    <property type="entry name" value="SUSHI"/>
    <property type="match status" value="1"/>
</dbReference>
<keyword evidence="4" id="KW-0768">Sushi</keyword>
<dbReference type="EMBL" id="WJQU01000002">
    <property type="protein sequence ID" value="KAJ6640876.1"/>
    <property type="molecule type" value="Genomic_DNA"/>
</dbReference>
<dbReference type="SUPFAM" id="SSF57184">
    <property type="entry name" value="Growth factor receptor domain"/>
    <property type="match status" value="2"/>
</dbReference>
<gene>
    <name evidence="7" type="primary">Megf6</name>
    <name evidence="7" type="ORF">Bhyg_05809</name>
</gene>
<keyword evidence="8" id="KW-1185">Reference proteome</keyword>
<dbReference type="InterPro" id="IPR000436">
    <property type="entry name" value="Sushi_SCR_CCP_dom"/>
</dbReference>
<dbReference type="InterPro" id="IPR000742">
    <property type="entry name" value="EGF"/>
</dbReference>
<evidence type="ECO:0000256" key="4">
    <source>
        <dbReference type="PROSITE-ProRule" id="PRU00302"/>
    </source>
</evidence>
<feature type="domain" description="Sushi" evidence="6">
    <location>
        <begin position="287"/>
        <end position="344"/>
    </location>
</feature>
<dbReference type="SMART" id="SM00179">
    <property type="entry name" value="EGF_CA"/>
    <property type="match status" value="3"/>
</dbReference>
<comment type="caution">
    <text evidence="4">Lacks conserved residue(s) required for the propagation of feature annotation.</text>
</comment>
<keyword evidence="1" id="KW-0245">EGF-like domain</keyword>
<protein>
    <submittedName>
        <fullName evidence="7">Multiple epidermal growth factor-like domains protein 6</fullName>
    </submittedName>
</protein>
<dbReference type="PANTHER" id="PTHR24034">
    <property type="entry name" value="EGF-LIKE DOMAIN-CONTAINING PROTEIN"/>
    <property type="match status" value="1"/>
</dbReference>
<reference evidence="7" key="1">
    <citation type="submission" date="2022-07" db="EMBL/GenBank/DDBJ databases">
        <authorList>
            <person name="Trinca V."/>
            <person name="Uliana J.V.C."/>
            <person name="Torres T.T."/>
            <person name="Ward R.J."/>
            <person name="Monesi N."/>
        </authorList>
    </citation>
    <scope>NUCLEOTIDE SEQUENCE</scope>
    <source>
        <strain evidence="7">HSMRA1968</strain>
        <tissue evidence="7">Whole embryos</tissue>
    </source>
</reference>
<dbReference type="Gene3D" id="2.10.25.10">
    <property type="entry name" value="Laminin"/>
    <property type="match status" value="4"/>
</dbReference>
<dbReference type="Proteomes" id="UP001151699">
    <property type="component" value="Chromosome B"/>
</dbReference>
<dbReference type="InterPro" id="IPR026823">
    <property type="entry name" value="cEGF"/>
</dbReference>
<comment type="caution">
    <text evidence="7">The sequence shown here is derived from an EMBL/GenBank/DDBJ whole genome shotgun (WGS) entry which is preliminary data.</text>
</comment>
<evidence type="ECO:0000313" key="8">
    <source>
        <dbReference type="Proteomes" id="UP001151699"/>
    </source>
</evidence>
<dbReference type="PROSITE" id="PS50825">
    <property type="entry name" value="HYR"/>
    <property type="match status" value="1"/>
</dbReference>
<dbReference type="PANTHER" id="PTHR24034:SF89">
    <property type="entry name" value="COMPLEMENT COMPONENT C1Q RECEPTOR"/>
    <property type="match status" value="1"/>
</dbReference>
<dbReference type="GO" id="GO:0005509">
    <property type="term" value="F:calcium ion binding"/>
    <property type="evidence" value="ECO:0007669"/>
    <property type="project" value="InterPro"/>
</dbReference>
<dbReference type="SMART" id="SM00181">
    <property type="entry name" value="EGF"/>
    <property type="match status" value="3"/>
</dbReference>
<evidence type="ECO:0000313" key="7">
    <source>
        <dbReference type="EMBL" id="KAJ6640876.1"/>
    </source>
</evidence>
<evidence type="ECO:0000256" key="3">
    <source>
        <dbReference type="ARBA" id="ARBA00023157"/>
    </source>
</evidence>
<keyword evidence="3" id="KW-1015">Disulfide bond</keyword>
<dbReference type="CDD" id="cd00033">
    <property type="entry name" value="CCP"/>
    <property type="match status" value="1"/>
</dbReference>
<evidence type="ECO:0000256" key="2">
    <source>
        <dbReference type="ARBA" id="ARBA00022737"/>
    </source>
</evidence>
<dbReference type="InterPro" id="IPR018097">
    <property type="entry name" value="EGF_Ca-bd_CS"/>
</dbReference>
<evidence type="ECO:0000256" key="1">
    <source>
        <dbReference type="ARBA" id="ARBA00022536"/>
    </source>
</evidence>
<dbReference type="InterPro" id="IPR035976">
    <property type="entry name" value="Sushi/SCR/CCP_sf"/>
</dbReference>
<dbReference type="Pfam" id="PF00084">
    <property type="entry name" value="Sushi"/>
    <property type="match status" value="1"/>
</dbReference>
<dbReference type="InterPro" id="IPR009030">
    <property type="entry name" value="Growth_fac_rcpt_cys_sf"/>
</dbReference>
<dbReference type="Pfam" id="PF12662">
    <property type="entry name" value="cEGF"/>
    <property type="match status" value="1"/>
</dbReference>
<keyword evidence="2" id="KW-0677">Repeat</keyword>
<proteinExistence type="predicted"/>
<sequence length="553" mass="62234">MPDNKSAFIEAQYICHRGYTVDSNQMRTTKSNVFCRHSEWVGELPKCIRLHSVANGECQQPQICEHICQVDNAGLEYCTCFKGFRMKNGQCVDINECEEYKDICEWNCVNTIGSYQCAKRLSSGYNMGICLGRSFCLCPPGWTFDEIRKTCVDIDECADRTIMEKLNTQCRDGCENTPGSYKCLENFEFDIRLSDDDEPTEDEDTRNVFCPDGFQYNTTTRGCTDVDECAGKTNGGCYDQCTNTVGSFYCYCKVGLILAEDKYTCITLNITSDVTCPPLFPPHHGYLECTQPTSYTSGKNQITNSPGSQCILICPNGYRMSGSFAKTCGMNGEWIGADDGECIRYPTPRLVCPSDVIYETMPNKSFAVIKVLKPKTDVNWDRDVMTNPVWVKNGAFELGVGVLHINYTAIHPISQVAVSCDFTVTVIGREDSWMHFILTFANAFIPNAAGESPTTHSCPPNQSITLSNHEDRVKVNWEEPIFKDNINVTKVTHTDIPGSYFGVGTHQISYTASDFAGYQMNCNFEVSINVPAHQHTNNRQYKNHRFLPIYDFF</sequence>
<dbReference type="OrthoDB" id="7784251at2759"/>
<name>A0A9Q0N0C4_9DIPT</name>